<feature type="binding site" evidence="6">
    <location>
        <position position="37"/>
    </location>
    <ligand>
        <name>ATP</name>
        <dbReference type="ChEBI" id="CHEBI:30616"/>
    </ligand>
</feature>
<evidence type="ECO:0000256" key="5">
    <source>
        <dbReference type="ARBA" id="ARBA00022840"/>
    </source>
</evidence>
<evidence type="ECO:0000256" key="7">
    <source>
        <dbReference type="RuleBase" id="RU000304"/>
    </source>
</evidence>
<dbReference type="InterPro" id="IPR000719">
    <property type="entry name" value="Prot_kinase_dom"/>
</dbReference>
<comment type="similarity">
    <text evidence="7">Belongs to the protein kinase superfamily.</text>
</comment>
<dbReference type="InterPro" id="IPR017441">
    <property type="entry name" value="Protein_kinase_ATP_BS"/>
</dbReference>
<dbReference type="Ensembl" id="ENSMALT00000021969.1">
    <property type="protein sequence ID" value="ENSMALP00000021550.1"/>
    <property type="gene ID" value="ENSMALG00000015080.1"/>
</dbReference>
<dbReference type="PANTHER" id="PTHR24058">
    <property type="entry name" value="DUAL SPECIFICITY PROTEIN KINASE"/>
    <property type="match status" value="1"/>
</dbReference>
<dbReference type="PROSITE" id="PS50011">
    <property type="entry name" value="PROTEIN_KINASE_DOM"/>
    <property type="match status" value="1"/>
</dbReference>
<proteinExistence type="inferred from homology"/>
<dbReference type="InterPro" id="IPR008271">
    <property type="entry name" value="Ser/Thr_kinase_AS"/>
</dbReference>
<evidence type="ECO:0000259" key="9">
    <source>
        <dbReference type="PROSITE" id="PS50011"/>
    </source>
</evidence>
<dbReference type="Gene3D" id="3.30.200.20">
    <property type="entry name" value="Phosphorylase Kinase, domain 1"/>
    <property type="match status" value="1"/>
</dbReference>
<reference evidence="10" key="2">
    <citation type="submission" date="2025-09" db="UniProtKB">
        <authorList>
            <consortium name="Ensembl"/>
        </authorList>
    </citation>
    <scope>IDENTIFICATION</scope>
</reference>
<keyword evidence="2" id="KW-0808">Transferase</keyword>
<dbReference type="Proteomes" id="UP000261600">
    <property type="component" value="Unplaced"/>
</dbReference>
<keyword evidence="1 7" id="KW-0723">Serine/threonine-protein kinase</keyword>
<reference evidence="10" key="1">
    <citation type="submission" date="2025-08" db="UniProtKB">
        <authorList>
            <consortium name="Ensembl"/>
        </authorList>
    </citation>
    <scope>IDENTIFICATION</scope>
</reference>
<feature type="compositionally biased region" description="Low complexity" evidence="8">
    <location>
        <begin position="417"/>
        <end position="442"/>
    </location>
</feature>
<dbReference type="Gene3D" id="1.10.510.10">
    <property type="entry name" value="Transferase(Phosphotransferase) domain 1"/>
    <property type="match status" value="1"/>
</dbReference>
<dbReference type="AlphaFoldDB" id="A0A3Q3JXZ4"/>
<evidence type="ECO:0000256" key="8">
    <source>
        <dbReference type="SAM" id="MobiDB-lite"/>
    </source>
</evidence>
<dbReference type="GO" id="GO:0005737">
    <property type="term" value="C:cytoplasm"/>
    <property type="evidence" value="ECO:0007669"/>
    <property type="project" value="TreeGrafter"/>
</dbReference>
<feature type="region of interest" description="Disordered" evidence="8">
    <location>
        <begin position="415"/>
        <end position="473"/>
    </location>
</feature>
<feature type="domain" description="Protein kinase" evidence="9">
    <location>
        <begin position="8"/>
        <end position="334"/>
    </location>
</feature>
<keyword evidence="3 6" id="KW-0547">Nucleotide-binding</keyword>
<dbReference type="GO" id="GO:0004713">
    <property type="term" value="F:protein tyrosine kinase activity"/>
    <property type="evidence" value="ECO:0007669"/>
    <property type="project" value="TreeGrafter"/>
</dbReference>
<evidence type="ECO:0000256" key="3">
    <source>
        <dbReference type="ARBA" id="ARBA00022741"/>
    </source>
</evidence>
<dbReference type="PROSITE" id="PS00107">
    <property type="entry name" value="PROTEIN_KINASE_ATP"/>
    <property type="match status" value="1"/>
</dbReference>
<feature type="compositionally biased region" description="Polar residues" evidence="8">
    <location>
        <begin position="460"/>
        <end position="473"/>
    </location>
</feature>
<dbReference type="GO" id="GO:0005634">
    <property type="term" value="C:nucleus"/>
    <property type="evidence" value="ECO:0007669"/>
    <property type="project" value="TreeGrafter"/>
</dbReference>
<evidence type="ECO:0000256" key="2">
    <source>
        <dbReference type="ARBA" id="ARBA00022679"/>
    </source>
</evidence>
<dbReference type="SUPFAM" id="SSF56112">
    <property type="entry name" value="Protein kinase-like (PK-like)"/>
    <property type="match status" value="1"/>
</dbReference>
<evidence type="ECO:0000256" key="6">
    <source>
        <dbReference type="PROSITE-ProRule" id="PRU10141"/>
    </source>
</evidence>
<accession>A0A3Q3JXZ4</accession>
<evidence type="ECO:0000313" key="11">
    <source>
        <dbReference type="Proteomes" id="UP000261600"/>
    </source>
</evidence>
<keyword evidence="4" id="KW-0418">Kinase</keyword>
<dbReference type="STRING" id="43700.ENSMALP00000021550"/>
<dbReference type="PROSITE" id="PS00108">
    <property type="entry name" value="PROTEIN_KINASE_ST"/>
    <property type="match status" value="1"/>
</dbReference>
<dbReference type="InterPro" id="IPR050494">
    <property type="entry name" value="Ser_Thr_dual-spec_kinase"/>
</dbReference>
<sequence length="473" mass="53895">MATDSSTYRVRSFLGQGTFGTVVTCTRMVDMKTVAIKMIKNQGFYAEDAKNEVATLLKLKSLDSDKCNLVRWYQVFSDKNHICLEFEHLDKSLYDFMKERYFRPFLLKEIRPIVQQIASALGHLKAVEIIHADLKMKNVMLVNHQQEPYKIKVIDFGLAHHVSAANIGSYIQTLPYRSPEVILGLPLTEALDMWSLGCIAAFMYLGTLLYPGRHEYDMMRYIVDIQGQPPDHLLNLGHKTHIFFERDCTTSSWKLKTPARVHRETGIQPMETRRLRLSSLDAILRHKRIIHEDYADSAAEMNDVLLFVDMLKAMLELDAAKRITPCQVTQHPFISMRHLKSLYPLSNHVRSCFEMMVDPTNLSHPVPINAHPSKDSQTQKWIRSEVKMASAEGVRSRCVTFDHYRRLYYERMRVGNSSAGPSTSGSSTQTQTCTSPQTSQSGLKRKAADVEDVQPRKKPSVQQAASLAQSLSP</sequence>
<dbReference type="PANTHER" id="PTHR24058:SF17">
    <property type="entry name" value="HOMEODOMAIN INTERACTING PROTEIN KINASE, ISOFORM D"/>
    <property type="match status" value="1"/>
</dbReference>
<dbReference type="InterPro" id="IPR011009">
    <property type="entry name" value="Kinase-like_dom_sf"/>
</dbReference>
<protein>
    <recommendedName>
        <fullName evidence="9">Protein kinase domain-containing protein</fullName>
    </recommendedName>
</protein>
<dbReference type="SMART" id="SM00220">
    <property type="entry name" value="S_TKc"/>
    <property type="match status" value="1"/>
</dbReference>
<name>A0A3Q3JXZ4_MONAL</name>
<keyword evidence="11" id="KW-1185">Reference proteome</keyword>
<evidence type="ECO:0000256" key="4">
    <source>
        <dbReference type="ARBA" id="ARBA00022777"/>
    </source>
</evidence>
<keyword evidence="5 6" id="KW-0067">ATP-binding</keyword>
<dbReference type="GO" id="GO:0004674">
    <property type="term" value="F:protein serine/threonine kinase activity"/>
    <property type="evidence" value="ECO:0007669"/>
    <property type="project" value="UniProtKB-KW"/>
</dbReference>
<evidence type="ECO:0000313" key="10">
    <source>
        <dbReference type="Ensembl" id="ENSMALP00000021550.1"/>
    </source>
</evidence>
<organism evidence="10 11">
    <name type="scientific">Monopterus albus</name>
    <name type="common">Swamp eel</name>
    <dbReference type="NCBI Taxonomy" id="43700"/>
    <lineage>
        <taxon>Eukaryota</taxon>
        <taxon>Metazoa</taxon>
        <taxon>Chordata</taxon>
        <taxon>Craniata</taxon>
        <taxon>Vertebrata</taxon>
        <taxon>Euteleostomi</taxon>
        <taxon>Actinopterygii</taxon>
        <taxon>Neopterygii</taxon>
        <taxon>Teleostei</taxon>
        <taxon>Neoteleostei</taxon>
        <taxon>Acanthomorphata</taxon>
        <taxon>Anabantaria</taxon>
        <taxon>Synbranchiformes</taxon>
        <taxon>Synbranchidae</taxon>
        <taxon>Monopterus</taxon>
    </lineage>
</organism>
<dbReference type="GO" id="GO:0005524">
    <property type="term" value="F:ATP binding"/>
    <property type="evidence" value="ECO:0007669"/>
    <property type="project" value="UniProtKB-UniRule"/>
</dbReference>
<dbReference type="Pfam" id="PF00069">
    <property type="entry name" value="Pkinase"/>
    <property type="match status" value="1"/>
</dbReference>
<evidence type="ECO:0000256" key="1">
    <source>
        <dbReference type="ARBA" id="ARBA00022527"/>
    </source>
</evidence>
<feature type="compositionally biased region" description="Basic and acidic residues" evidence="8">
    <location>
        <begin position="446"/>
        <end position="455"/>
    </location>
</feature>